<sequence length="62" mass="7027">MCPRHALTESRRCVQAMTASDGMSRAKARVLKREAPVLRPKQVNMMKNGEHGFDVKMSLELK</sequence>
<evidence type="ECO:0000313" key="2">
    <source>
        <dbReference type="Proteomes" id="UP000254937"/>
    </source>
</evidence>
<reference evidence="1 2" key="1">
    <citation type="submission" date="2018-07" db="EMBL/GenBank/DDBJ databases">
        <title>Section-level genome sequencing of Aspergillus section Nigri to investigate inter- and intra-species variation.</title>
        <authorList>
            <consortium name="DOE Joint Genome Institute"/>
            <person name="Vesth T.C."/>
            <person name="Nybo J.L."/>
            <person name="Theobald S."/>
            <person name="Frisvad J.C."/>
            <person name="Larsen T.O."/>
            <person name="Nielsen K.F."/>
            <person name="Hoof J.B."/>
            <person name="Brandl J."/>
            <person name="Salamov A."/>
            <person name="Riley R."/>
            <person name="Gladden J.M."/>
            <person name="Phatale P."/>
            <person name="Nielsen M.T."/>
            <person name="Lyhne E.K."/>
            <person name="Kogle M.E."/>
            <person name="Strasser K."/>
            <person name="McDonnell E."/>
            <person name="Barry K."/>
            <person name="Clum A."/>
            <person name="Chen C."/>
            <person name="Nolan M."/>
            <person name="Sandor L."/>
            <person name="Kuo A."/>
            <person name="Lipzen A."/>
            <person name="Hainaut M."/>
            <person name="Drula E."/>
            <person name="Tsang A."/>
            <person name="Magnuson J.K."/>
            <person name="Henrissat B."/>
            <person name="Wiebenga A."/>
            <person name="Simmons B.A."/>
            <person name="Makela M.R."/>
            <person name="De vries R.P."/>
            <person name="Grigoriev I.V."/>
            <person name="Mortensen U.H."/>
            <person name="Baker S.E."/>
            <person name="Andersen M.R."/>
        </authorList>
    </citation>
    <scope>NUCLEOTIDE SEQUENCE [LARGE SCALE GENOMIC DNA]</scope>
    <source>
        <strain evidence="1 2">ATCC 13157</strain>
    </source>
</reference>
<dbReference type="EMBL" id="KZ851892">
    <property type="protein sequence ID" value="RDK36382.1"/>
    <property type="molecule type" value="Genomic_DNA"/>
</dbReference>
<gene>
    <name evidence="1" type="ORF">M752DRAFT_287875</name>
</gene>
<name>A0A370P3E6_ASPPH</name>
<proteinExistence type="predicted"/>
<keyword evidence="2" id="KW-1185">Reference proteome</keyword>
<organism evidence="1 2">
    <name type="scientific">Aspergillus phoenicis ATCC 13157</name>
    <dbReference type="NCBI Taxonomy" id="1353007"/>
    <lineage>
        <taxon>Eukaryota</taxon>
        <taxon>Fungi</taxon>
        <taxon>Dikarya</taxon>
        <taxon>Ascomycota</taxon>
        <taxon>Pezizomycotina</taxon>
        <taxon>Eurotiomycetes</taxon>
        <taxon>Eurotiomycetidae</taxon>
        <taxon>Eurotiales</taxon>
        <taxon>Aspergillaceae</taxon>
        <taxon>Aspergillus</taxon>
    </lineage>
</organism>
<accession>A0A370P3E6</accession>
<evidence type="ECO:0000313" key="1">
    <source>
        <dbReference type="EMBL" id="RDK36382.1"/>
    </source>
</evidence>
<dbReference type="Proteomes" id="UP000254937">
    <property type="component" value="Unassembled WGS sequence"/>
</dbReference>
<dbReference type="AlphaFoldDB" id="A0A370P3E6"/>
<protein>
    <submittedName>
        <fullName evidence="1">Uncharacterized protein</fullName>
    </submittedName>
</protein>